<evidence type="ECO:0000313" key="1">
    <source>
        <dbReference type="EMBL" id="AVG47951.1"/>
    </source>
</evidence>
<reference evidence="1" key="1">
    <citation type="journal article" date="2017" name="Front. Microbiol.">
        <title>Genome Characterization of the First Mimiviruses of Lineage C Isolated in Brazil.</title>
        <authorList>
            <person name="Assis F.L."/>
            <person name="Franco-Luiz A.P.M."/>
            <person name="Dos Santos R.N."/>
            <person name="Campos F.S."/>
            <person name="Dornas F.P."/>
            <person name="Borato P.V.M."/>
            <person name="Franco A.C."/>
            <person name="Abrahao J.S."/>
            <person name="Colson P."/>
            <person name="Scola B."/>
        </authorList>
    </citation>
    <scope>NUCLEOTIDE SEQUENCE [LARGE SCALE GENOMIC DNA]</scope>
</reference>
<organism evidence="1">
    <name type="scientific">Acanthamoeba polyphaga mimivirus</name>
    <name type="common">APMV</name>
    <dbReference type="NCBI Taxonomy" id="212035"/>
    <lineage>
        <taxon>Viruses</taxon>
        <taxon>Varidnaviria</taxon>
        <taxon>Bamfordvirae</taxon>
        <taxon>Nucleocytoviricota</taxon>
        <taxon>Megaviricetes</taxon>
        <taxon>Imitervirales</taxon>
        <taxon>Mimiviridae</taxon>
        <taxon>Megamimivirinae</taxon>
        <taxon>Mimivirus</taxon>
        <taxon>Mimivirus bradfordmassiliense</taxon>
    </lineage>
</organism>
<proteinExistence type="predicted"/>
<dbReference type="EMBL" id="MG602508">
    <property type="protein sequence ID" value="AVG47951.1"/>
    <property type="molecule type" value="Genomic_DNA"/>
</dbReference>
<organismHost>
    <name type="scientific">Acanthamoeba polyphaga</name>
    <name type="common">Amoeba</name>
    <dbReference type="NCBI Taxonomy" id="5757"/>
</organismHost>
<dbReference type="Proteomes" id="UP000279644">
    <property type="component" value="Segment"/>
</dbReference>
<accession>A0A2L2DP32</accession>
<name>A0A2L2DP32_MIMIV</name>
<protein>
    <recommendedName>
        <fullName evidence="2">BTB domain-containing protein</fullName>
    </recommendedName>
</protein>
<sequence length="227" mass="27165">MSTELEFDKVQKKLVENRMKSINLINFMDNFVEKPSDKNHLIDLLNRKNSYRIASSNENKFKYEFNDIKLILIDEFGKKILYVHKSILKCCRYFENALSFYDKCNDPHYKIKIHLLRDISCDIIYSFYGFEFPEITEWKHKIHLHMIQDFLLLQPISIYDLKIPEDEFEPLINEVVSFGYTNDIITLIFNNIPSSYDTTKIPKNILQIIFDLNKRTYEILNKIKNAI</sequence>
<evidence type="ECO:0008006" key="2">
    <source>
        <dbReference type="Google" id="ProtNLM"/>
    </source>
</evidence>